<dbReference type="PANTHER" id="PTHR39267">
    <property type="entry name" value="SURVIVAL MOTOR NEURON-LIKE PROTEIN 1"/>
    <property type="match status" value="1"/>
</dbReference>
<dbReference type="GO" id="GO:0008380">
    <property type="term" value="P:RNA splicing"/>
    <property type="evidence" value="ECO:0007669"/>
    <property type="project" value="UniProtKB-KW"/>
</dbReference>
<feature type="compositionally biased region" description="Low complexity" evidence="6">
    <location>
        <begin position="140"/>
        <end position="150"/>
    </location>
</feature>
<evidence type="ECO:0000256" key="2">
    <source>
        <dbReference type="ARBA" id="ARBA00005371"/>
    </source>
</evidence>
<feature type="compositionally biased region" description="Acidic residues" evidence="6">
    <location>
        <begin position="114"/>
        <end position="132"/>
    </location>
</feature>
<feature type="region of interest" description="Disordered" evidence="6">
    <location>
        <begin position="89"/>
        <end position="195"/>
    </location>
</feature>
<feature type="domain" description="Survival Motor Neuron Gemin2-binding" evidence="7">
    <location>
        <begin position="30"/>
        <end position="49"/>
    </location>
</feature>
<keyword evidence="3" id="KW-0507">mRNA processing</keyword>
<proteinExistence type="inferred from homology"/>
<dbReference type="EMBL" id="JAKLMC020000005">
    <property type="protein sequence ID" value="KAK5956010.1"/>
    <property type="molecule type" value="Genomic_DNA"/>
</dbReference>
<dbReference type="GO" id="GO:0005634">
    <property type="term" value="C:nucleus"/>
    <property type="evidence" value="ECO:0007669"/>
    <property type="project" value="UniProtKB-SubCell"/>
</dbReference>
<feature type="compositionally biased region" description="Basic residues" evidence="6">
    <location>
        <begin position="1"/>
        <end position="17"/>
    </location>
</feature>
<evidence type="ECO:0000256" key="5">
    <source>
        <dbReference type="ARBA" id="ARBA00023242"/>
    </source>
</evidence>
<protein>
    <recommendedName>
        <fullName evidence="7">Survival Motor Neuron Gemin2-binding domain-containing protein</fullName>
    </recommendedName>
</protein>
<dbReference type="InterPro" id="IPR040424">
    <property type="entry name" value="Smn1"/>
</dbReference>
<dbReference type="InterPro" id="IPR047313">
    <property type="entry name" value="SMN_C"/>
</dbReference>
<keyword evidence="9" id="KW-1185">Reference proteome</keyword>
<evidence type="ECO:0000313" key="8">
    <source>
        <dbReference type="EMBL" id="KAK5956010.1"/>
    </source>
</evidence>
<dbReference type="AlphaFoldDB" id="A0AAN8EUA3"/>
<evidence type="ECO:0000256" key="3">
    <source>
        <dbReference type="ARBA" id="ARBA00022664"/>
    </source>
</evidence>
<keyword evidence="4" id="KW-0508">mRNA splicing</keyword>
<sequence length="232" mass="24829">MPKSKSKKQKTHHHHQHQSTTNANGALSHEEIWDDSALVRSWNDAVAEYEYYHSIHARGEDVDEVLRRAEGDEETAREALRGLAENVTGGGVARQGMGRAVNVNGHDAVGGGERDDESADEGEIEDDRDDGDVIGMTGTAPAMIADAAAMPPSPLPPLNTQQPRQRDDINSTAPAPTSAPTKPQGATAPPDSADQTLENIKMAYYWAGYYSGLYDGQQQAQAQGQGQAGARG</sequence>
<reference evidence="8 9" key="1">
    <citation type="submission" date="2022-12" db="EMBL/GenBank/DDBJ databases">
        <title>Genomic features and morphological characterization of a novel Knufia sp. strain isolated from spacecraft assembly facility.</title>
        <authorList>
            <person name="Teixeira M."/>
            <person name="Chander A.M."/>
            <person name="Stajich J.E."/>
            <person name="Venkateswaran K."/>
        </authorList>
    </citation>
    <scope>NUCLEOTIDE SEQUENCE [LARGE SCALE GENOMIC DNA]</scope>
    <source>
        <strain evidence="8 9">FJI-L2-BK-P2</strain>
    </source>
</reference>
<dbReference type="CDD" id="cd22851">
    <property type="entry name" value="SMN_N"/>
    <property type="match status" value="1"/>
</dbReference>
<dbReference type="InterPro" id="IPR049481">
    <property type="entry name" value="SMN_G2-BD"/>
</dbReference>
<dbReference type="PANTHER" id="PTHR39267:SF1">
    <property type="entry name" value="SURVIVAL MOTOR NEURON PROTEIN"/>
    <property type="match status" value="1"/>
</dbReference>
<dbReference type="Pfam" id="PF20636">
    <property type="entry name" value="SMN_G2-BD"/>
    <property type="match status" value="1"/>
</dbReference>
<accession>A0AAN8EUA3</accession>
<dbReference type="Proteomes" id="UP001316803">
    <property type="component" value="Unassembled WGS sequence"/>
</dbReference>
<evidence type="ECO:0000256" key="4">
    <source>
        <dbReference type="ARBA" id="ARBA00023187"/>
    </source>
</evidence>
<feature type="region of interest" description="Disordered" evidence="6">
    <location>
        <begin position="1"/>
        <end position="28"/>
    </location>
</feature>
<dbReference type="GO" id="GO:0006397">
    <property type="term" value="P:mRNA processing"/>
    <property type="evidence" value="ECO:0007669"/>
    <property type="project" value="UniProtKB-KW"/>
</dbReference>
<evidence type="ECO:0000256" key="1">
    <source>
        <dbReference type="ARBA" id="ARBA00004123"/>
    </source>
</evidence>
<evidence type="ECO:0000259" key="7">
    <source>
        <dbReference type="Pfam" id="PF20636"/>
    </source>
</evidence>
<feature type="compositionally biased region" description="Low complexity" evidence="6">
    <location>
        <begin position="171"/>
        <end position="181"/>
    </location>
</feature>
<dbReference type="CDD" id="cd22852">
    <property type="entry name" value="SMN_C"/>
    <property type="match status" value="1"/>
</dbReference>
<comment type="caution">
    <text evidence="8">The sequence shown here is derived from an EMBL/GenBank/DDBJ whole genome shotgun (WGS) entry which is preliminary data.</text>
</comment>
<gene>
    <name evidence="8" type="ORF">OHC33_002583</name>
</gene>
<comment type="subcellular location">
    <subcellularLocation>
        <location evidence="1">Nucleus</location>
    </subcellularLocation>
</comment>
<evidence type="ECO:0000256" key="6">
    <source>
        <dbReference type="SAM" id="MobiDB-lite"/>
    </source>
</evidence>
<organism evidence="8 9">
    <name type="scientific">Knufia fluminis</name>
    <dbReference type="NCBI Taxonomy" id="191047"/>
    <lineage>
        <taxon>Eukaryota</taxon>
        <taxon>Fungi</taxon>
        <taxon>Dikarya</taxon>
        <taxon>Ascomycota</taxon>
        <taxon>Pezizomycotina</taxon>
        <taxon>Eurotiomycetes</taxon>
        <taxon>Chaetothyriomycetidae</taxon>
        <taxon>Chaetothyriales</taxon>
        <taxon>Trichomeriaceae</taxon>
        <taxon>Knufia</taxon>
    </lineage>
</organism>
<name>A0AAN8EUA3_9EURO</name>
<keyword evidence="5" id="KW-0539">Nucleus</keyword>
<comment type="similarity">
    <text evidence="2">Belongs to the SMN family.</text>
</comment>
<evidence type="ECO:0000313" key="9">
    <source>
        <dbReference type="Proteomes" id="UP001316803"/>
    </source>
</evidence>